<feature type="compositionally biased region" description="Basic and acidic residues" evidence="1">
    <location>
        <begin position="1"/>
        <end position="11"/>
    </location>
</feature>
<feature type="region of interest" description="Disordered" evidence="1">
    <location>
        <begin position="1485"/>
        <end position="1511"/>
    </location>
</feature>
<feature type="compositionally biased region" description="Polar residues" evidence="1">
    <location>
        <begin position="1059"/>
        <end position="1075"/>
    </location>
</feature>
<feature type="region of interest" description="Disordered" evidence="1">
    <location>
        <begin position="944"/>
        <end position="1012"/>
    </location>
</feature>
<gene>
    <name evidence="2" type="ORF">LBRM2904_06.0810</name>
</gene>
<feature type="region of interest" description="Disordered" evidence="1">
    <location>
        <begin position="1620"/>
        <end position="1656"/>
    </location>
</feature>
<feature type="compositionally biased region" description="Pro residues" evidence="1">
    <location>
        <begin position="2779"/>
        <end position="2789"/>
    </location>
</feature>
<feature type="compositionally biased region" description="Polar residues" evidence="1">
    <location>
        <begin position="1994"/>
        <end position="2003"/>
    </location>
</feature>
<feature type="compositionally biased region" description="Polar residues" evidence="1">
    <location>
        <begin position="508"/>
        <end position="517"/>
    </location>
</feature>
<feature type="region of interest" description="Disordered" evidence="1">
    <location>
        <begin position="2702"/>
        <end position="2731"/>
    </location>
</feature>
<sequence length="2852" mass="290860">MDSCPRNEKSSVGRGDGAAVAGSRPAQLMRLPAAPLMGVNNNSLDSQNSSSGSNRTNSSASRNGVSVVVVHACPEVTGAAVPAVAGKALHMKWGSGSGSHIDCFPVLTEPARCSANVVTVADEDAVAVNSSSGQRGGTTAISFLTSSSTVPRSRSPGPPSEDPKDNTKAPVVPAAPVVTVAEASSLPMRGTLSVVCSSSKAHLAFTRRKGSSSLLSASRVGAPTAWTIRDGPSGQQTSIIAKDSAAALQPHISYHQWHVSSDGSDDGTSSDVAVLEGRVGGTVNPRLQNTSSRAGLSASGDGRTQCHASPTLKALDILDVGDCEDEEDGVREGAIFVGGSSLFELSPRRLSGHSSDSNTRGNAGAPRGRIPHSQSQLSLSCALLPQTAPLQSALSTTPKGPITSSSAAGQRGLLTLFAGRRSVPSRATEAPADHNGDNEESAAATACTGLRLSEDTRMRIMSSFPAAFPAELGGVMGTKHLSGRLHAQSGAPTSNPQLGETERELQQHDGTSAPTTFSPRTATVSSRTARASSPDGVSAVISVKSAAAVETKLAASKYTTQHRAILVPPAPAAPDSCINPHLSASSFHSASLESEAGRLLCSSEPMTGPTASAASMTQLPSRSATALPHALVPAALQTPLAYQCSPHLPTKTAFSISSASLASPLLLGREAAVNTPTAGASPPLSRPPRSPCHLADTAASSAPAVSDIALVQLPALADTASSSPVSSSSGGGNRALLIAAGRRRPLDALALPIKSSSLPLRVTPGDWRSVLSAGTSRSRAGPVGTHRTSLSSSAPTEASDVHITTRLRQRPCGVNGDVVSTPGVLQRARVFPSVPPPSLTAALQLSMGSTSGISCLASYGSRPTTANTHEFHSCADGLLGDAGGTIPAHHFMSASPLTFGASTTPKHLLHASTSEAAVTATTAESVGSSADVFRGAVAEVVVANHRQDESSAHHNLTASTETRRAARNPAQIWDTVSSPSSGQGNSTGGSSGNRDQSSGTGRSSSGPTTPAHVVATDSMEYLDVISVMKPPACQPIAYLSAEEKRALRRHYYNCLEQPQQVGRQTSSHTAQSCSGSDAGRPQLTSLALMTVSAKDVLLSTPTSAYLCSNSASATSSQRGVMYRGENSVKPRRTSRMSSRTAVARLVAGLRRTVKSGISSMVRSSRRADISTDSGATDIMMGAALRGEATKTILCSDNSTSTNSPLLTRGGTREGAPTWSFSLVNQRSFGGPQTTAHMVPPEPNAGAVVAAMALPLQLSYSPSSLSQSSTVLVPVPIPTVVSSTVCGGSDAGADVALDGSAAVRDNACPLGAPPISAERQRQRQRAAPTLGNSGLRAEAVVWSEGEWVVIADKEASTASCSCKIEGVTSAAAKALVSTAEVALPLSVEHEVHNAQSSSRLPIAPSVPSYAGSSSQTLFRSCEAVALPSVVPLHVSCIAKSHGSSRSRGSSRNSSRGGPLLAALATARSLAKRRNLLKGSRCSLLRDAGSRASPANRADDTPNTTRAPTRVGFLPLPSSASLAAKVGIAAAPSEVRGADDNDANSSCSNPLHLPPLNATTASSSHSNHSGAAAAASNTQQQQRKSSSGSLPTLRSTFVCGVPDERMRQACALQCGHQKLCSSGDPGTATNSVDASRSSSSQTSSRHPQTGGGRFYTSATGKATEVRAVEPLYAGQGREVYDVFQSGVGVVVANDATAAPLPLLARSLAFAAPLPGVGRYDTSGSGSTTPRSTIAHAASATPFFHSVLGDDDGGRQTAEAASSIFRDVERAVWRCHNSASVGSDDPRTPRHKWVSHATAASGSSTSTPDWQLRRRSFASGPLLSHTSAANMIDLSAPLTTAPVASSSASAISASGFSSAATALVTCSTPPRVRYAPPFPSSVAVAPQGALNSVSTLAAAAEGNIFQVTPLSRRSFVSVLSGSTPSPPDAADDKDKISSALPVPDVLTCPTCTKTVSMFRPGSSQVSRWASKLRVMDSSVTSLSMTTTTTESAPSPSLRTAQRSGNFSDVAAEDSSSLSPVPKYASTATSTAGSARSLALASRLLRSSLQLNRPAADRDDPLSGIASRQQLNVGNHDQPPHHSFHFAAVALPQAPQLRNLLRPAAARQPPFTSVLATPSAITASLYIGNLAGVSGDDGSFENGAVHDPAMVAAKRGTACGAFLNSSAALPSLKSLHTGSNGSGSPELDHPPPEHTGNFGGGKLDVSATPSPVMELSLSILSSSSSTDSTEPERRSSRSSGGNIGVSEGAASRASIATTTGSSISAVDSGDDDGATSANSATPLPAAMVAPGANYSPPPLSCDAAPALFHLSSLFLFHQLNGSLTSGGIPALMLDDSEPRSPLKPPPRPRSETGVPWPTGLCAATGRGTPVSQQQQKQRPSALPIPAPPDPLVRTSGALSPAGATAFIPSPLPTTTLRCGVHSIVGRTVPGGAYSVPRGGNGGAAGTGASSSKTTSHDGSDISSTAEVGMSPSGAAWVSGSVLLSHHAPSLSPCPSQSPQLLGAKCDLGTALLSCAASGSDAGGASGSLVGSPSVRRSSEFPSGTLGSLLYIPPELRCGPQWRHLKQHLGGPNSASPLSSPATTPRHSDRRSSHKPMAPSFSPLPAVLAAVQGVDTDAKPTTHTSSLRPSGERPLSPTAAVAAGWRCAGDGVITDSTEEQRFSRLLQVNSDYKTLVSHRMNTQPLNNDVNEFSIVSTVSNATVTTALPEWPSKNNTGNSAMTPRNSSAHESSARPTTTVAAGAAVGARLSYTRRPNALHGSQWDGANRNTVAATATAHVSLPPRVLPPPPPPPPPHERHSAEVNEPVDDGRLLGAPAIVIQRSTGIDEGSSHAGSSGGGVDNDDDGGTETADHVSGV</sequence>
<protein>
    <submittedName>
        <fullName evidence="2">Hypothetical_protein</fullName>
    </submittedName>
</protein>
<feature type="compositionally biased region" description="Low complexity" evidence="1">
    <location>
        <begin position="997"/>
        <end position="1010"/>
    </location>
</feature>
<feature type="compositionally biased region" description="Low complexity" evidence="1">
    <location>
        <begin position="145"/>
        <end position="155"/>
    </location>
</feature>
<accession>A0A3P3YY65</accession>
<feature type="compositionally biased region" description="Polar residues" evidence="1">
    <location>
        <begin position="285"/>
        <end position="294"/>
    </location>
</feature>
<dbReference type="EMBL" id="LS997605">
    <property type="protein sequence ID" value="SYZ62905.1"/>
    <property type="molecule type" value="Genomic_DNA"/>
</dbReference>
<feature type="region of interest" description="Disordered" evidence="1">
    <location>
        <begin position="1977"/>
        <end position="2022"/>
    </location>
</feature>
<feature type="region of interest" description="Disordered" evidence="1">
    <location>
        <begin position="2326"/>
        <end position="2393"/>
    </location>
</feature>
<name>A0A3P3YY65_LEIBR</name>
<feature type="compositionally biased region" description="Polar residues" evidence="1">
    <location>
        <begin position="2170"/>
        <end position="2179"/>
    </location>
</feature>
<feature type="region of interest" description="Disordered" evidence="1">
    <location>
        <begin position="774"/>
        <end position="800"/>
    </location>
</feature>
<feature type="region of interest" description="Disordered" evidence="1">
    <location>
        <begin position="2170"/>
        <end position="2203"/>
    </location>
</feature>
<feature type="compositionally biased region" description="Low complexity" evidence="1">
    <location>
        <begin position="2564"/>
        <end position="2580"/>
    </location>
</feature>
<feature type="compositionally biased region" description="Low complexity" evidence="1">
    <location>
        <begin position="1555"/>
        <end position="1576"/>
    </location>
</feature>
<evidence type="ECO:0000313" key="3">
    <source>
        <dbReference type="Proteomes" id="UP000319462"/>
    </source>
</evidence>
<reference evidence="2 3" key="1">
    <citation type="submission" date="2018-09" db="EMBL/GenBank/DDBJ databases">
        <authorList>
            <person name="Peiro R."/>
            <person name="Begona"/>
            <person name="Cbmso G."/>
            <person name="Lopez M."/>
            <person name="Gonzalez S."/>
        </authorList>
    </citation>
    <scope>NUCLEOTIDE SEQUENCE [LARGE SCALE GENOMIC DNA]</scope>
</reference>
<feature type="region of interest" description="Disordered" evidence="1">
    <location>
        <begin position="278"/>
        <end position="306"/>
    </location>
</feature>
<feature type="region of interest" description="Disordered" evidence="1">
    <location>
        <begin position="419"/>
        <end position="445"/>
    </location>
</feature>
<feature type="region of interest" description="Disordered" evidence="1">
    <location>
        <begin position="2774"/>
        <end position="2852"/>
    </location>
</feature>
<evidence type="ECO:0000256" key="1">
    <source>
        <dbReference type="SAM" id="MobiDB-lite"/>
    </source>
</evidence>
<feature type="compositionally biased region" description="Polar residues" evidence="1">
    <location>
        <begin position="352"/>
        <end position="361"/>
    </location>
</feature>
<feature type="compositionally biased region" description="Low complexity" evidence="1">
    <location>
        <begin position="40"/>
        <end position="62"/>
    </location>
</feature>
<feature type="region of interest" description="Disordered" evidence="1">
    <location>
        <begin position="2612"/>
        <end position="2631"/>
    </location>
</feature>
<feature type="region of interest" description="Disordered" evidence="1">
    <location>
        <begin position="2514"/>
        <end position="2539"/>
    </location>
</feature>
<feature type="compositionally biased region" description="Polar residues" evidence="1">
    <location>
        <begin position="1577"/>
        <end position="1592"/>
    </location>
</feature>
<feature type="compositionally biased region" description="Low complexity" evidence="1">
    <location>
        <begin position="518"/>
        <end position="537"/>
    </location>
</feature>
<feature type="region of interest" description="Disordered" evidence="1">
    <location>
        <begin position="1"/>
        <end position="62"/>
    </location>
</feature>
<feature type="compositionally biased region" description="Polar residues" evidence="1">
    <location>
        <begin position="2614"/>
        <end position="2623"/>
    </location>
</feature>
<feature type="region of interest" description="Disordered" evidence="1">
    <location>
        <begin position="347"/>
        <end position="376"/>
    </location>
</feature>
<feature type="compositionally biased region" description="Polar residues" evidence="1">
    <location>
        <begin position="130"/>
        <end position="144"/>
    </location>
</feature>
<feature type="region of interest" description="Disordered" evidence="1">
    <location>
        <begin position="1535"/>
        <end position="1592"/>
    </location>
</feature>
<feature type="region of interest" description="Disordered" evidence="1">
    <location>
        <begin position="1059"/>
        <end position="1079"/>
    </location>
</feature>
<feature type="compositionally biased region" description="Polar residues" evidence="1">
    <location>
        <begin position="2707"/>
        <end position="2730"/>
    </location>
</feature>
<feature type="compositionally biased region" description="Low complexity" evidence="1">
    <location>
        <begin position="1792"/>
        <end position="1804"/>
    </location>
</feature>
<feature type="region of interest" description="Disordered" evidence="1">
    <location>
        <begin position="1776"/>
        <end position="1805"/>
    </location>
</feature>
<feature type="region of interest" description="Disordered" evidence="1">
    <location>
        <begin position="2427"/>
        <end position="2465"/>
    </location>
</feature>
<feature type="compositionally biased region" description="Polar residues" evidence="1">
    <location>
        <begin position="786"/>
        <end position="796"/>
    </location>
</feature>
<evidence type="ECO:0000313" key="2">
    <source>
        <dbReference type="EMBL" id="SYZ62905.1"/>
    </source>
</evidence>
<organism evidence="2 3">
    <name type="scientific">Leishmania braziliensis MHOM/BR/75/M2904</name>
    <dbReference type="NCBI Taxonomy" id="420245"/>
    <lineage>
        <taxon>Eukaryota</taxon>
        <taxon>Discoba</taxon>
        <taxon>Euglenozoa</taxon>
        <taxon>Kinetoplastea</taxon>
        <taxon>Metakinetoplastina</taxon>
        <taxon>Trypanosomatida</taxon>
        <taxon>Trypanosomatidae</taxon>
        <taxon>Leishmaniinae</taxon>
        <taxon>Leishmania</taxon>
        <taxon>Leishmania braziliensis species complex</taxon>
    </lineage>
</organism>
<feature type="region of interest" description="Disordered" evidence="1">
    <location>
        <begin position="2559"/>
        <end position="2596"/>
    </location>
</feature>
<feature type="compositionally biased region" description="Low complexity" evidence="1">
    <location>
        <begin position="1977"/>
        <end position="1993"/>
    </location>
</feature>
<feature type="region of interest" description="Disordered" evidence="1">
    <location>
        <begin position="2216"/>
        <end position="2275"/>
    </location>
</feature>
<feature type="compositionally biased region" description="Low complexity" evidence="1">
    <location>
        <begin position="1629"/>
        <end position="1642"/>
    </location>
</feature>
<feature type="region of interest" description="Disordered" evidence="1">
    <location>
        <begin position="129"/>
        <end position="170"/>
    </location>
</feature>
<feature type="compositionally biased region" description="Polar residues" evidence="1">
    <location>
        <begin position="2365"/>
        <end position="2374"/>
    </location>
</feature>
<feature type="region of interest" description="Disordered" evidence="1">
    <location>
        <begin position="1118"/>
        <end position="1139"/>
    </location>
</feature>
<dbReference type="Proteomes" id="UP000319462">
    <property type="component" value="Chromosome 6"/>
</dbReference>
<feature type="compositionally biased region" description="Low complexity" evidence="1">
    <location>
        <begin position="2244"/>
        <end position="2261"/>
    </location>
</feature>
<feature type="region of interest" description="Disordered" evidence="1">
    <location>
        <begin position="485"/>
        <end position="537"/>
    </location>
</feature>
<proteinExistence type="predicted"/>
<feature type="region of interest" description="Disordered" evidence="1">
    <location>
        <begin position="676"/>
        <end position="698"/>
    </location>
</feature>